<dbReference type="GO" id="GO:0006406">
    <property type="term" value="P:mRNA export from nucleus"/>
    <property type="evidence" value="ECO:0007669"/>
    <property type="project" value="TreeGrafter"/>
</dbReference>
<keyword evidence="3 9" id="KW-0813">Transport</keyword>
<keyword evidence="4 9" id="KW-0509">mRNA transport</keyword>
<feature type="region of interest" description="Disordered" evidence="10">
    <location>
        <begin position="198"/>
        <end position="217"/>
    </location>
</feature>
<dbReference type="GO" id="GO:0045893">
    <property type="term" value="P:positive regulation of DNA-templated transcription"/>
    <property type="evidence" value="ECO:0007669"/>
    <property type="project" value="TreeGrafter"/>
</dbReference>
<proteinExistence type="inferred from homology"/>
<evidence type="ECO:0000256" key="5">
    <source>
        <dbReference type="ARBA" id="ARBA00022927"/>
    </source>
</evidence>
<feature type="compositionally biased region" description="Acidic residues" evidence="10">
    <location>
        <begin position="119"/>
        <end position="133"/>
    </location>
</feature>
<feature type="compositionally biased region" description="Acidic residues" evidence="10">
    <location>
        <begin position="146"/>
        <end position="159"/>
    </location>
</feature>
<evidence type="ECO:0000256" key="4">
    <source>
        <dbReference type="ARBA" id="ARBA00022816"/>
    </source>
</evidence>
<evidence type="ECO:0000256" key="10">
    <source>
        <dbReference type="SAM" id="MobiDB-lite"/>
    </source>
</evidence>
<dbReference type="EMBL" id="FJUX01000037">
    <property type="protein sequence ID" value="CZS98575.1"/>
    <property type="molecule type" value="Genomic_DNA"/>
</dbReference>
<dbReference type="InterPro" id="IPR011502">
    <property type="entry name" value="Nucleoporin_Nup85"/>
</dbReference>
<evidence type="ECO:0000256" key="2">
    <source>
        <dbReference type="ARBA" id="ARBA00005573"/>
    </source>
</evidence>
<comment type="function">
    <text evidence="9">Functions as a component of the nuclear pore complex (NPC).</text>
</comment>
<evidence type="ECO:0000256" key="9">
    <source>
        <dbReference type="RuleBase" id="RU365073"/>
    </source>
</evidence>
<feature type="compositionally biased region" description="Polar residues" evidence="10">
    <location>
        <begin position="7"/>
        <end position="23"/>
    </location>
</feature>
<evidence type="ECO:0000256" key="6">
    <source>
        <dbReference type="ARBA" id="ARBA00023010"/>
    </source>
</evidence>
<evidence type="ECO:0000256" key="3">
    <source>
        <dbReference type="ARBA" id="ARBA00022448"/>
    </source>
</evidence>
<evidence type="ECO:0000313" key="12">
    <source>
        <dbReference type="Proteomes" id="UP000178912"/>
    </source>
</evidence>
<dbReference type="PANTHER" id="PTHR13373:SF21">
    <property type="entry name" value="NUCLEAR PORE COMPLEX PROTEIN NUP85"/>
    <property type="match status" value="1"/>
</dbReference>
<keyword evidence="5 9" id="KW-0653">Protein transport</keyword>
<evidence type="ECO:0000256" key="1">
    <source>
        <dbReference type="ARBA" id="ARBA00004567"/>
    </source>
</evidence>
<dbReference type="Pfam" id="PF07575">
    <property type="entry name" value="Nucleopor_Nup85"/>
    <property type="match status" value="2"/>
</dbReference>
<keyword evidence="12" id="KW-1185">Reference proteome</keyword>
<gene>
    <name evidence="11" type="ORF">RAG0_07252</name>
</gene>
<keyword evidence="7 9" id="KW-0906">Nuclear pore complex</keyword>
<name>A0A1E1KKM8_9HELO</name>
<evidence type="ECO:0000256" key="7">
    <source>
        <dbReference type="ARBA" id="ARBA00023132"/>
    </source>
</evidence>
<dbReference type="GO" id="GO:0006606">
    <property type="term" value="P:protein import into nucleus"/>
    <property type="evidence" value="ECO:0007669"/>
    <property type="project" value="TreeGrafter"/>
</dbReference>
<dbReference type="AlphaFoldDB" id="A0A1E1KKM8"/>
<feature type="region of interest" description="Disordered" evidence="10">
    <location>
        <begin position="1"/>
        <end position="159"/>
    </location>
</feature>
<organism evidence="11 12">
    <name type="scientific">Rhynchosporium agropyri</name>
    <dbReference type="NCBI Taxonomy" id="914238"/>
    <lineage>
        <taxon>Eukaryota</taxon>
        <taxon>Fungi</taxon>
        <taxon>Dikarya</taxon>
        <taxon>Ascomycota</taxon>
        <taxon>Pezizomycotina</taxon>
        <taxon>Leotiomycetes</taxon>
        <taxon>Helotiales</taxon>
        <taxon>Ploettnerulaceae</taxon>
        <taxon>Rhynchosporium</taxon>
    </lineage>
</organism>
<dbReference type="GO" id="GO:0017056">
    <property type="term" value="F:structural constituent of nuclear pore"/>
    <property type="evidence" value="ECO:0007669"/>
    <property type="project" value="TreeGrafter"/>
</dbReference>
<protein>
    <recommendedName>
        <fullName evidence="9">Nuclear pore complex protein Nup85</fullName>
    </recommendedName>
</protein>
<dbReference type="GO" id="GO:0031080">
    <property type="term" value="C:nuclear pore outer ring"/>
    <property type="evidence" value="ECO:0007669"/>
    <property type="project" value="TreeGrafter"/>
</dbReference>
<feature type="compositionally biased region" description="Polar residues" evidence="10">
    <location>
        <begin position="67"/>
        <end position="81"/>
    </location>
</feature>
<dbReference type="PANTHER" id="PTHR13373">
    <property type="entry name" value="FROUNT PROTEIN-RELATED"/>
    <property type="match status" value="1"/>
</dbReference>
<dbReference type="Proteomes" id="UP000178912">
    <property type="component" value="Unassembled WGS sequence"/>
</dbReference>
<reference evidence="12" key="1">
    <citation type="submission" date="2016-03" db="EMBL/GenBank/DDBJ databases">
        <authorList>
            <person name="Guldener U."/>
        </authorList>
    </citation>
    <scope>NUCLEOTIDE SEQUENCE [LARGE SCALE GENOMIC DNA]</scope>
    <source>
        <strain evidence="12">04CH-RAC-A.6.1</strain>
    </source>
</reference>
<feature type="compositionally biased region" description="Polar residues" evidence="10">
    <location>
        <begin position="136"/>
        <end position="145"/>
    </location>
</feature>
<dbReference type="GO" id="GO:0031965">
    <property type="term" value="C:nuclear membrane"/>
    <property type="evidence" value="ECO:0007669"/>
    <property type="project" value="UniProtKB-UniRule"/>
</dbReference>
<keyword evidence="8 9" id="KW-0539">Nucleus</keyword>
<sequence length="1079" mass="118410">MAYHVPYSSSPPSTPDGKSSNIFSYGANPSTTPAGPPPSSARSFTPAGPPPPSTFGSSMGTPLKPLSFSQQSAFNPKSSPPSFMRSAAQGAIPGQRSGLSHEYRASPPQRGFHAPSGDSEGEDDTEYMDEEDDRQYNNGQRGYTDQNEEDADGMMDEDAQYGDDADMDEYRSEFQDTRGSGRGYVQGSTADFLQSASGLKRGREGGETGFDSSIMQSGSRTETSYFDSIAKDLYSRMPQPLLHEADDVVLNTELTIEKLFQEGIGATEDDDLLEEALPIVSAELVKIWEEYASKTAVYESEEYTAAVGPGARASDFEKANFLASLALKIQHPGKISKSFDRRVVPLPQVLLEWMHDYHNPYPSTLEAVQSHFPSPSNHRSFWDTVFSCLVRGKVAAVKHLLEHAGWDTARNEAENSISQFGQVGFSGPALINVVKVVSAATNVLGQCPAIREDWNTRSSDWTLFRLRVSQALEELRTFAEGSSRDRMGSLYEPDGFGTPSIAGTYSRNAKKAESKVPWHIYQNLVTLYNLVMGDSNAIIENAQDWCEATIGLLVWWDEGKDDRRVALGRSQSTYRAASREPDAVSYRRKLRRSFQVATADTTDFRVNSADMVEVGLVSLFEGNFEAVVGFLKGWSGPLSAAVAEVASLGGWLPRTEEKNLINMGSLDQDDMDLLGYNSSPTKEDGVKDKTLIIFARMLAKRGVLKATTSSGQTVLREGWELAIAVLGRLDSTERQEEMIGLFLDGFKLSSSTTVDKLWRLLNELDLDRHAERTAESYADSLAEGSHRYGEALWYYALAHKTQKVKDVLDLLISFSLVQSVAYPPEADLDDFLRSLVSSPREALTRMSQMDDDAAKLLHKMLSGYATLRKFYNLRDEDVLDSGRRSQLGPIARKIEAASSLMAVITSSDDNIRGGLYDEERGAVVSVDFLLALLGEALVFVNQTDHIITAAQIDILLKAIEDLQAVGDRVYSACTEFLQTVISSGTAKGSSPMDMLQKSTSNVSGSSSFLMVGSSMYASQLKQSMSSSGVLVKGNTKRGWDWRQKGISANTSGDDLLRILRLGLAKDLAKAYLLEADSRM</sequence>
<comment type="similarity">
    <text evidence="2 9">Belongs to the nucleoporin Nup85 family.</text>
</comment>
<keyword evidence="9" id="KW-0472">Membrane</keyword>
<evidence type="ECO:0000256" key="8">
    <source>
        <dbReference type="ARBA" id="ARBA00023242"/>
    </source>
</evidence>
<comment type="subcellular location">
    <subcellularLocation>
        <location evidence="1 9">Nucleus</location>
        <location evidence="1 9">Nuclear pore complex</location>
    </subcellularLocation>
</comment>
<evidence type="ECO:0000313" key="11">
    <source>
        <dbReference type="EMBL" id="CZS98575.1"/>
    </source>
</evidence>
<keyword evidence="6 9" id="KW-0811">Translocation</keyword>
<comment type="subunit">
    <text evidence="9">Component of the nuclear pore complex (NPC).</text>
</comment>
<dbReference type="OrthoDB" id="5422384at2759"/>
<accession>A0A1E1KKM8</accession>